<protein>
    <submittedName>
        <fullName evidence="2">Uncharacterized protein</fullName>
    </submittedName>
</protein>
<evidence type="ECO:0000256" key="1">
    <source>
        <dbReference type="SAM" id="MobiDB-lite"/>
    </source>
</evidence>
<evidence type="ECO:0000313" key="3">
    <source>
        <dbReference type="Proteomes" id="UP000694044"/>
    </source>
</evidence>
<dbReference type="Proteomes" id="UP000694044">
    <property type="component" value="Unassembled WGS sequence"/>
</dbReference>
<gene>
    <name evidence="2" type="ORF">PHYPSEUDO_007042</name>
</gene>
<feature type="region of interest" description="Disordered" evidence="1">
    <location>
        <begin position="578"/>
        <end position="661"/>
    </location>
</feature>
<keyword evidence="3" id="KW-1185">Reference proteome</keyword>
<comment type="caution">
    <text evidence="2">The sequence shown here is derived from an EMBL/GenBank/DDBJ whole genome shotgun (WGS) entry which is preliminary data.</text>
</comment>
<evidence type="ECO:0000313" key="2">
    <source>
        <dbReference type="EMBL" id="KAG7380572.1"/>
    </source>
</evidence>
<proteinExistence type="predicted"/>
<feature type="compositionally biased region" description="Basic and acidic residues" evidence="1">
    <location>
        <begin position="598"/>
        <end position="610"/>
    </location>
</feature>
<accession>A0A8T1VH61</accession>
<sequence>MNDRVAEILALGSVADALQQEDMVQVLGQVTTVSDEYLPVLKFLMTPDNLTCLVSSMLHEPTPTAKATAAAAREPGEPPSYEEYATAFRAHWVLCGSGFSHQLLAAMSALKGEPRVLIAHSLAEFNSRDSMTLEAFARFVTAFMDQYSPQMFVALFDSTTRQHKTFLESLLLLVFYEPLRDVMVRLCNELPGADSEPEMEALVGLSLLQLSPVNPVERIHERVPERLHQRVAKDIETVRFSRMVFTCDLLTDLIHEKREGSLGFAMMLLLSESGPSAEQLIEAAIRDLRDLPTLFANESYTLKVLNSLLQQTQCGCVTKAAFCRATAATHAAEAKDDQPKTEDSEDAIAAACTQGSPHEDLPLIWQMFLVHLPTMLSFFSPSAPEAASLQWRFKPTHVQLVYLMLPVLNVSCTVADTLVIRTRMLDALLELVTRFPKASILHCAIARLFIVALEDSPYMFGKELPAFRSSTDPLRIHLLLGGALDFVLQSFGWTSEAMASPAKVIGETKKSAPPPAFLDVAISLDQALTSAFAHAAQLFMGNSAFERWKVFRLAVLLPIQTLWEEQYQPPVDIGPSPMLASMLYGGEGHNQSQDDTPTDTKHHRDRKQSTDRIAPPFNAGTSADGTNTEPSSKPEDSEVRPEAPPAELAEDAAKEQTQHQEGPCVTVLISQPTVTSEASAPAVHDVPTPLSALYNEEEKRMMLKVGGDDAVSSSPSVALVITAAVPQTT</sequence>
<name>A0A8T1VH61_9STRA</name>
<organism evidence="2 3">
    <name type="scientific">Phytophthora pseudosyringae</name>
    <dbReference type="NCBI Taxonomy" id="221518"/>
    <lineage>
        <taxon>Eukaryota</taxon>
        <taxon>Sar</taxon>
        <taxon>Stramenopiles</taxon>
        <taxon>Oomycota</taxon>
        <taxon>Peronosporomycetes</taxon>
        <taxon>Peronosporales</taxon>
        <taxon>Peronosporaceae</taxon>
        <taxon>Phytophthora</taxon>
    </lineage>
</organism>
<dbReference type="EMBL" id="JAGDFM010000287">
    <property type="protein sequence ID" value="KAG7380572.1"/>
    <property type="molecule type" value="Genomic_DNA"/>
</dbReference>
<feature type="compositionally biased region" description="Basic and acidic residues" evidence="1">
    <location>
        <begin position="632"/>
        <end position="641"/>
    </location>
</feature>
<reference evidence="2" key="1">
    <citation type="submission" date="2021-02" db="EMBL/GenBank/DDBJ databases">
        <authorList>
            <person name="Palmer J.M."/>
        </authorList>
    </citation>
    <scope>NUCLEOTIDE SEQUENCE</scope>
    <source>
        <strain evidence="2">SCRP734</strain>
    </source>
</reference>
<dbReference type="OrthoDB" id="64428at2759"/>
<feature type="compositionally biased region" description="Polar residues" evidence="1">
    <location>
        <begin position="619"/>
        <end position="631"/>
    </location>
</feature>
<dbReference type="AlphaFoldDB" id="A0A8T1VH61"/>